<evidence type="ECO:0000256" key="4">
    <source>
        <dbReference type="PROSITE-ProRule" id="PRU00027"/>
    </source>
</evidence>
<reference evidence="9" key="1">
    <citation type="submission" date="2025-08" db="UniProtKB">
        <authorList>
            <consortium name="RefSeq"/>
        </authorList>
    </citation>
    <scope>IDENTIFICATION</scope>
</reference>
<dbReference type="GO" id="GO:0005634">
    <property type="term" value="C:nucleus"/>
    <property type="evidence" value="ECO:0007669"/>
    <property type="project" value="TreeGrafter"/>
</dbReference>
<dbReference type="AlphaFoldDB" id="A0A6P8FAR2"/>
<evidence type="ECO:0000256" key="6">
    <source>
        <dbReference type="SAM" id="MobiDB-lite"/>
    </source>
</evidence>
<keyword evidence="3" id="KW-0862">Zinc</keyword>
<dbReference type="GO" id="GO:1990837">
    <property type="term" value="F:sequence-specific double-stranded DNA binding"/>
    <property type="evidence" value="ECO:0007669"/>
    <property type="project" value="TreeGrafter"/>
</dbReference>
<dbReference type="Proteomes" id="UP000515152">
    <property type="component" value="Chromosome 6"/>
</dbReference>
<keyword evidence="5" id="KW-0175">Coiled coil</keyword>
<evidence type="ECO:0000313" key="9">
    <source>
        <dbReference type="RefSeq" id="XP_031425613.1"/>
    </source>
</evidence>
<feature type="domain" description="BED-type" evidence="7">
    <location>
        <begin position="146"/>
        <end position="197"/>
    </location>
</feature>
<feature type="region of interest" description="Disordered" evidence="6">
    <location>
        <begin position="123"/>
        <end position="144"/>
    </location>
</feature>
<evidence type="ECO:0000256" key="3">
    <source>
        <dbReference type="ARBA" id="ARBA00022833"/>
    </source>
</evidence>
<dbReference type="PROSITE" id="PS50808">
    <property type="entry name" value="ZF_BED"/>
    <property type="match status" value="3"/>
</dbReference>
<evidence type="ECO:0000259" key="7">
    <source>
        <dbReference type="PROSITE" id="PS50808"/>
    </source>
</evidence>
<evidence type="ECO:0000256" key="2">
    <source>
        <dbReference type="ARBA" id="ARBA00022771"/>
    </source>
</evidence>
<protein>
    <submittedName>
        <fullName evidence="9">Zinc finger BED domain-containing protein isoform X1</fullName>
    </submittedName>
</protein>
<keyword evidence="1" id="KW-0479">Metal-binding</keyword>
<feature type="domain" description="BED-type" evidence="7">
    <location>
        <begin position="326"/>
        <end position="377"/>
    </location>
</feature>
<evidence type="ECO:0000256" key="5">
    <source>
        <dbReference type="SAM" id="Coils"/>
    </source>
</evidence>
<keyword evidence="2 4" id="KW-0863">Zinc-finger</keyword>
<dbReference type="Pfam" id="PF02892">
    <property type="entry name" value="zf-BED"/>
    <property type="match status" value="3"/>
</dbReference>
<dbReference type="GO" id="GO:0008270">
    <property type="term" value="F:zinc ion binding"/>
    <property type="evidence" value="ECO:0007669"/>
    <property type="project" value="UniProtKB-KW"/>
</dbReference>
<feature type="compositionally biased region" description="Polar residues" evidence="6">
    <location>
        <begin position="414"/>
        <end position="428"/>
    </location>
</feature>
<dbReference type="InterPro" id="IPR003656">
    <property type="entry name" value="Znf_BED"/>
</dbReference>
<feature type="region of interest" description="Disordered" evidence="6">
    <location>
        <begin position="301"/>
        <end position="323"/>
    </location>
</feature>
<dbReference type="SUPFAM" id="SSF57667">
    <property type="entry name" value="beta-beta-alpha zinc fingers"/>
    <property type="match status" value="3"/>
</dbReference>
<feature type="domain" description="BED-type" evidence="7">
    <location>
        <begin position="8"/>
        <end position="58"/>
    </location>
</feature>
<feature type="region of interest" description="Disordered" evidence="6">
    <location>
        <begin position="229"/>
        <end position="250"/>
    </location>
</feature>
<gene>
    <name evidence="9" type="primary">LOC105913306</name>
</gene>
<dbReference type="PANTHER" id="PTHR34396">
    <property type="entry name" value="OS03G0264950 PROTEIN-RELATED"/>
    <property type="match status" value="1"/>
</dbReference>
<evidence type="ECO:0000256" key="1">
    <source>
        <dbReference type="ARBA" id="ARBA00022723"/>
    </source>
</evidence>
<dbReference type="InterPro" id="IPR053031">
    <property type="entry name" value="Cuticle_assoc_protein"/>
</dbReference>
<dbReference type="GO" id="GO:0006357">
    <property type="term" value="P:regulation of transcription by RNA polymerase II"/>
    <property type="evidence" value="ECO:0007669"/>
    <property type="project" value="TreeGrafter"/>
</dbReference>
<proteinExistence type="predicted"/>
<dbReference type="RefSeq" id="XP_031425613.1">
    <property type="nucleotide sequence ID" value="XM_031569753.2"/>
</dbReference>
<feature type="region of interest" description="Disordered" evidence="6">
    <location>
        <begin position="409"/>
        <end position="428"/>
    </location>
</feature>
<dbReference type="PANTHER" id="PTHR34396:SF25">
    <property type="entry name" value="BOUNDARY ELEMENT ASSOCIATED FACTOR"/>
    <property type="match status" value="1"/>
</dbReference>
<keyword evidence="8" id="KW-1185">Reference proteome</keyword>
<organism evidence="8 9">
    <name type="scientific">Clupea harengus</name>
    <name type="common">Atlantic herring</name>
    <dbReference type="NCBI Taxonomy" id="7950"/>
    <lineage>
        <taxon>Eukaryota</taxon>
        <taxon>Metazoa</taxon>
        <taxon>Chordata</taxon>
        <taxon>Craniata</taxon>
        <taxon>Vertebrata</taxon>
        <taxon>Euteleostomi</taxon>
        <taxon>Actinopterygii</taxon>
        <taxon>Neopterygii</taxon>
        <taxon>Teleostei</taxon>
        <taxon>Clupei</taxon>
        <taxon>Clupeiformes</taxon>
        <taxon>Clupeoidei</taxon>
        <taxon>Clupeidae</taxon>
        <taxon>Clupea</taxon>
    </lineage>
</organism>
<dbReference type="SMART" id="SM00614">
    <property type="entry name" value="ZnF_BED"/>
    <property type="match status" value="3"/>
</dbReference>
<feature type="coiled-coil region" evidence="5">
    <location>
        <begin position="461"/>
        <end position="548"/>
    </location>
</feature>
<evidence type="ECO:0000313" key="8">
    <source>
        <dbReference type="Proteomes" id="UP000515152"/>
    </source>
</evidence>
<sequence length="558" mass="62891">MHFKMATRKRSIVWSFFKEEDDKKVLCLICTRIIHHFGKTTNMLRHLRSEHPCELSDVNCKSIVTELTAKNAKNTNNTVNLTNGLVEVAVMLGDSVGAPLKNGIEDMEVHGAIEGILRAAAGERPGADQNSELGDAEGVTATTSSRKRSAVWMHYQKVDDERKALCLLCKEKIQHQSSTSNLLRHLQKKHPSHFSKLETRPLKRTGGRRTCCMNTPQASTDLMVNVHTDKHQSNDTGTPSSAVSSPNHQLNTEQLVQSPNHSSDSCSVSVMLGDSERAPLENEIEDMEEHGAIEGILCAATGERPGSDQNSELGDADGASAATPSRKCSAVWMHYQKVDDERKALCLLCKKTIHYQSSTSNLLRHLQKKHPSHFSQLETRPLKRTGGRRTCCMNTPQASTDLMVNVHTDKHQSNDTGTPSSAVSSPNHQLNTEQLVQSPNYISDSCPGWSEGRVLQRDRELTEALRRVQREERLCLEQQRQLLEKSRELQAESHALYTERYTLQEEAKLLHKEKEEMQEERAKLQNERKEVERLKQELKEEQAMWSQRQKAQLECGDL</sequence>
<dbReference type="OrthoDB" id="1607513at2759"/>
<dbReference type="GeneID" id="105913306"/>
<dbReference type="InterPro" id="IPR036236">
    <property type="entry name" value="Znf_C2H2_sf"/>
</dbReference>
<accession>A0A6P8FAR2</accession>
<feature type="compositionally biased region" description="Polar residues" evidence="6">
    <location>
        <begin position="234"/>
        <end position="250"/>
    </location>
</feature>
<name>A0A6P8FAR2_CLUHA</name>